<protein>
    <submittedName>
        <fullName evidence="3">Uncharacterized protein</fullName>
    </submittedName>
</protein>
<dbReference type="EMBL" id="GHES01026667">
    <property type="protein sequence ID" value="MPA57226.1"/>
    <property type="molecule type" value="Transcribed_RNA"/>
</dbReference>
<dbReference type="AlphaFoldDB" id="A0A5B7AKS3"/>
<dbReference type="InterPro" id="IPR012442">
    <property type="entry name" value="DUF1645_plant"/>
</dbReference>
<evidence type="ECO:0000313" key="2">
    <source>
        <dbReference type="EMBL" id="MPA57226.1"/>
    </source>
</evidence>
<organism evidence="3">
    <name type="scientific">Davidia involucrata</name>
    <name type="common">Dove tree</name>
    <dbReference type="NCBI Taxonomy" id="16924"/>
    <lineage>
        <taxon>Eukaryota</taxon>
        <taxon>Viridiplantae</taxon>
        <taxon>Streptophyta</taxon>
        <taxon>Embryophyta</taxon>
        <taxon>Tracheophyta</taxon>
        <taxon>Spermatophyta</taxon>
        <taxon>Magnoliopsida</taxon>
        <taxon>eudicotyledons</taxon>
        <taxon>Gunneridae</taxon>
        <taxon>Pentapetalae</taxon>
        <taxon>asterids</taxon>
        <taxon>Cornales</taxon>
        <taxon>Nyssaceae</taxon>
        <taxon>Davidia</taxon>
    </lineage>
</organism>
<dbReference type="PANTHER" id="PTHR33095">
    <property type="entry name" value="OS07G0619500 PROTEIN"/>
    <property type="match status" value="1"/>
</dbReference>
<reference evidence="3" key="1">
    <citation type="submission" date="2019-08" db="EMBL/GenBank/DDBJ databases">
        <title>Reference gene set and small RNA set construction with multiple tissues from Davidia involucrata Baill.</title>
        <authorList>
            <person name="Yang H."/>
            <person name="Zhou C."/>
            <person name="Li G."/>
            <person name="Wang J."/>
            <person name="Gao P."/>
            <person name="Wang M."/>
            <person name="Wang R."/>
            <person name="Zhao Y."/>
        </authorList>
    </citation>
    <scope>NUCLEOTIDE SEQUENCE</scope>
    <source>
        <tissue evidence="3">Mixed with DoveR01_LX</tissue>
    </source>
</reference>
<accession>A0A5B7AKS3</accession>
<feature type="region of interest" description="Disordered" evidence="1">
    <location>
        <begin position="1"/>
        <end position="21"/>
    </location>
</feature>
<name>A0A5B7AKS3_DAVIN</name>
<dbReference type="EMBL" id="GHES01026668">
    <property type="protein sequence ID" value="MPA57227.1"/>
    <property type="molecule type" value="Transcribed_RNA"/>
</dbReference>
<evidence type="ECO:0000313" key="3">
    <source>
        <dbReference type="EMBL" id="MPA57227.1"/>
    </source>
</evidence>
<evidence type="ECO:0000256" key="1">
    <source>
        <dbReference type="SAM" id="MobiDB-lite"/>
    </source>
</evidence>
<proteinExistence type="predicted"/>
<dbReference type="PANTHER" id="PTHR33095:SF81">
    <property type="entry name" value="OS07G0619500 PROTEIN"/>
    <property type="match status" value="1"/>
</dbReference>
<gene>
    <name evidence="2" type="ORF">Din_026667</name>
    <name evidence="3" type="ORF">Din_026668</name>
</gene>
<dbReference type="Pfam" id="PF07816">
    <property type="entry name" value="DUF1645"/>
    <property type="match status" value="1"/>
</dbReference>
<sequence length="160" mass="18157">MGLAVRGGSRNLRGSDRSSGFGTSVQVDLVLIGQAEPVATSMILGTSNWYRKWMLKDFLLFRSAFEGRATGKDSLKKYTSKKISDDVKNSSFSSTDCVSSVSSSRRRGLILVHESHYHYTENREISEEMKKKKTFLPYHKGLLDNIFFSKFFLFFSCLLL</sequence>